<sequence length="352" mass="40710">MNNHFVLFSCCRLVKGASRSLIADSQRRSLDLIPNILAEIIEQHQGKTVDEIIAVYGGENAAFIKKYFSFLEEKEYIFYTTKDRVKYFPPLTTSWEYPGLLTNAIIDYGKKTAPHFEKMVRALDAMNCFAVQLRFFSEIDKPTLERVLTLFDKTRIADLQLLLTDASNGSTNDTYLKDLLGKFLRIGSLNVFNADKEKTVDAAAATDSRKINYHSVSFHPENVSYEKTIEGFQRNNHLNVFNESHHFNLYFNKKIYINEAGEIKNAPHTEEVFGNVETDKMIEVVHSPDFQKYWKVKKDDIEICKDCEFRYMCVDPRIPIEGRGGNYYFEIPCNYDPYAASWHENEAVAFEP</sequence>
<dbReference type="CDD" id="cd21109">
    <property type="entry name" value="SPASM"/>
    <property type="match status" value="1"/>
</dbReference>
<dbReference type="EMBL" id="JAUJEB010000001">
    <property type="protein sequence ID" value="MDN5211024.1"/>
    <property type="molecule type" value="Genomic_DNA"/>
</dbReference>
<accession>A0ABT8KZV6</accession>
<reference evidence="1" key="1">
    <citation type="submission" date="2023-06" db="EMBL/GenBank/DDBJ databases">
        <title>Genomic of Agaribacillus aureum.</title>
        <authorList>
            <person name="Wang G."/>
        </authorList>
    </citation>
    <scope>NUCLEOTIDE SEQUENCE</scope>
    <source>
        <strain evidence="1">BMA12</strain>
    </source>
</reference>
<proteinExistence type="predicted"/>
<evidence type="ECO:0000313" key="2">
    <source>
        <dbReference type="Proteomes" id="UP001172083"/>
    </source>
</evidence>
<dbReference type="NCBIfam" id="TIGR04193">
    <property type="entry name" value="SPASM_w_grasp"/>
    <property type="match status" value="1"/>
</dbReference>
<name>A0ABT8KZV6_9BACT</name>
<dbReference type="RefSeq" id="WP_346756360.1">
    <property type="nucleotide sequence ID" value="NZ_JAUJEB010000001.1"/>
</dbReference>
<evidence type="ECO:0000313" key="1">
    <source>
        <dbReference type="EMBL" id="MDN5211024.1"/>
    </source>
</evidence>
<dbReference type="InterPro" id="IPR013785">
    <property type="entry name" value="Aldolase_TIM"/>
</dbReference>
<protein>
    <submittedName>
        <fullName evidence="1">Grasp-with-spasm system SPASM domain peptide maturase</fullName>
    </submittedName>
</protein>
<gene>
    <name evidence="1" type="primary">gwsS</name>
    <name evidence="1" type="ORF">QQ020_03155</name>
</gene>
<dbReference type="Proteomes" id="UP001172083">
    <property type="component" value="Unassembled WGS sequence"/>
</dbReference>
<dbReference type="InterPro" id="IPR026497">
    <property type="entry name" value="GRASP-with-SPASM"/>
</dbReference>
<keyword evidence="2" id="KW-1185">Reference proteome</keyword>
<organism evidence="1 2">
    <name type="scientific">Agaribacillus aureus</name>
    <dbReference type="NCBI Taxonomy" id="3051825"/>
    <lineage>
        <taxon>Bacteria</taxon>
        <taxon>Pseudomonadati</taxon>
        <taxon>Bacteroidota</taxon>
        <taxon>Cytophagia</taxon>
        <taxon>Cytophagales</taxon>
        <taxon>Splendidivirgaceae</taxon>
        <taxon>Agaribacillus</taxon>
    </lineage>
</organism>
<dbReference type="Gene3D" id="3.20.20.70">
    <property type="entry name" value="Aldolase class I"/>
    <property type="match status" value="1"/>
</dbReference>
<dbReference type="InterPro" id="IPR058240">
    <property type="entry name" value="rSAM_sf"/>
</dbReference>
<comment type="caution">
    <text evidence="1">The sequence shown here is derived from an EMBL/GenBank/DDBJ whole genome shotgun (WGS) entry which is preliminary data.</text>
</comment>
<dbReference type="SUPFAM" id="SSF102114">
    <property type="entry name" value="Radical SAM enzymes"/>
    <property type="match status" value="1"/>
</dbReference>